<sequence length="65" mass="7312">MYPNLPTPAAKEAARQQLACLMAEYTGEVQVFGYCIQRQTMSPQHGVWQKANQTRKARAAKCARN</sequence>
<dbReference type="EMBL" id="FOXM01000023">
    <property type="protein sequence ID" value="SFQ46633.1"/>
    <property type="molecule type" value="Genomic_DNA"/>
</dbReference>
<keyword evidence="2" id="KW-1185">Reference proteome</keyword>
<evidence type="ECO:0000313" key="2">
    <source>
        <dbReference type="Proteomes" id="UP000243084"/>
    </source>
</evidence>
<gene>
    <name evidence="1" type="ORF">SAMN05216229_12352</name>
</gene>
<dbReference type="RefSeq" id="WP_092435059.1">
    <property type="nucleotide sequence ID" value="NZ_FOXM01000023.1"/>
</dbReference>
<evidence type="ECO:0000313" key="1">
    <source>
        <dbReference type="EMBL" id="SFQ46633.1"/>
    </source>
</evidence>
<dbReference type="Proteomes" id="UP000243084">
    <property type="component" value="Unassembled WGS sequence"/>
</dbReference>
<protein>
    <submittedName>
        <fullName evidence="1">Uncharacterized protein</fullName>
    </submittedName>
</protein>
<proteinExistence type="predicted"/>
<accession>A0A1I5YQW6</accession>
<organism evidence="1 2">
    <name type="scientific">Geopseudomonas sagittaria</name>
    <dbReference type="NCBI Taxonomy" id="1135990"/>
    <lineage>
        <taxon>Bacteria</taxon>
        <taxon>Pseudomonadati</taxon>
        <taxon>Pseudomonadota</taxon>
        <taxon>Gammaproteobacteria</taxon>
        <taxon>Pseudomonadales</taxon>
        <taxon>Pseudomonadaceae</taxon>
        <taxon>Geopseudomonas</taxon>
    </lineage>
</organism>
<dbReference type="AlphaFoldDB" id="A0A1I5YQW6"/>
<name>A0A1I5YQW6_9GAMM</name>
<reference evidence="2" key="1">
    <citation type="submission" date="2016-10" db="EMBL/GenBank/DDBJ databases">
        <authorList>
            <person name="Varghese N."/>
            <person name="Submissions S."/>
        </authorList>
    </citation>
    <scope>NUCLEOTIDE SEQUENCE [LARGE SCALE GENOMIC DNA]</scope>
    <source>
        <strain evidence="2">JCM 18195</strain>
    </source>
</reference>